<dbReference type="EMBL" id="QHKM01000007">
    <property type="protein sequence ID" value="RAK64026.1"/>
    <property type="molecule type" value="Genomic_DNA"/>
</dbReference>
<dbReference type="RefSeq" id="WP_111479747.1">
    <property type="nucleotide sequence ID" value="NZ_QHKM01000007.1"/>
</dbReference>
<organism evidence="1 2">
    <name type="scientific">Hymenobacter edaphi</name>
    <dbReference type="NCBI Taxonomy" id="2211146"/>
    <lineage>
        <taxon>Bacteria</taxon>
        <taxon>Pseudomonadati</taxon>
        <taxon>Bacteroidota</taxon>
        <taxon>Cytophagia</taxon>
        <taxon>Cytophagales</taxon>
        <taxon>Hymenobacteraceae</taxon>
        <taxon>Hymenobacter</taxon>
    </lineage>
</organism>
<evidence type="ECO:0000313" key="1">
    <source>
        <dbReference type="EMBL" id="RAK64026.1"/>
    </source>
</evidence>
<accession>A0A328BDT8</accession>
<reference evidence="2" key="1">
    <citation type="submission" date="2018-05" db="EMBL/GenBank/DDBJ databases">
        <authorList>
            <person name="Nie L."/>
        </authorList>
    </citation>
    <scope>NUCLEOTIDE SEQUENCE [LARGE SCALE GENOMIC DNA]</scope>
    <source>
        <strain evidence="2">NL</strain>
    </source>
</reference>
<name>A0A328BDT8_9BACT</name>
<evidence type="ECO:0000313" key="2">
    <source>
        <dbReference type="Proteomes" id="UP000248553"/>
    </source>
</evidence>
<gene>
    <name evidence="1" type="ORF">DLM85_18940</name>
</gene>
<keyword evidence="2" id="KW-1185">Reference proteome</keyword>
<sequence length="146" mass="16754">MNSLHFDSLVLFHDPALRLLYHRWRGQHNMYRFRPAVEYVQHLLHQHAIESWVIDLNGLPNLGLDDQIWLSDEVLPTLAPLVHLRQLALVLSPNVYNQLAAETLLHQGQQHLRFDIQFFSDSVAALDWLINPTGLPAVPATARMVA</sequence>
<comment type="caution">
    <text evidence="1">The sequence shown here is derived from an EMBL/GenBank/DDBJ whole genome shotgun (WGS) entry which is preliminary data.</text>
</comment>
<proteinExistence type="predicted"/>
<evidence type="ECO:0008006" key="3">
    <source>
        <dbReference type="Google" id="ProtNLM"/>
    </source>
</evidence>
<protein>
    <recommendedName>
        <fullName evidence="3">STAS/SEC14 domain-containing protein</fullName>
    </recommendedName>
</protein>
<dbReference type="OrthoDB" id="880556at2"/>
<dbReference type="AlphaFoldDB" id="A0A328BDT8"/>
<dbReference type="Proteomes" id="UP000248553">
    <property type="component" value="Unassembled WGS sequence"/>
</dbReference>